<comment type="caution">
    <text evidence="7">The sequence shown here is derived from an EMBL/GenBank/DDBJ whole genome shotgun (WGS) entry which is preliminary data.</text>
</comment>
<keyword evidence="8" id="KW-1185">Reference proteome</keyword>
<dbReference type="InterPro" id="IPR055462">
    <property type="entry name" value="DUF7034"/>
</dbReference>
<evidence type="ECO:0000256" key="1">
    <source>
        <dbReference type="SAM" id="MobiDB-lite"/>
    </source>
</evidence>
<keyword evidence="2" id="KW-0732">Signal</keyword>
<dbReference type="Pfam" id="PF25820">
    <property type="entry name" value="DUF7949"/>
    <property type="match status" value="1"/>
</dbReference>
<feature type="region of interest" description="Disordered" evidence="1">
    <location>
        <begin position="1018"/>
        <end position="1045"/>
    </location>
</feature>
<feature type="non-terminal residue" evidence="7">
    <location>
        <position position="1"/>
    </location>
</feature>
<dbReference type="Pfam" id="PF24893">
    <property type="entry name" value="DUF7743"/>
    <property type="match status" value="1"/>
</dbReference>
<dbReference type="Pfam" id="PF23033">
    <property type="entry name" value="DUF7034"/>
    <property type="match status" value="1"/>
</dbReference>
<dbReference type="PANTHER" id="PTHR31378">
    <property type="entry name" value="EGF-LIKE DOMAIN-CONTAINING PROTEIN-RELATED-RELATED"/>
    <property type="match status" value="1"/>
</dbReference>
<dbReference type="Pfam" id="PF23034">
    <property type="entry name" value="DUF7035"/>
    <property type="match status" value="1"/>
</dbReference>
<organism evidence="7 8">
    <name type="scientific">Polysphondylium violaceum</name>
    <dbReference type="NCBI Taxonomy" id="133409"/>
    <lineage>
        <taxon>Eukaryota</taxon>
        <taxon>Amoebozoa</taxon>
        <taxon>Evosea</taxon>
        <taxon>Eumycetozoa</taxon>
        <taxon>Dictyostelia</taxon>
        <taxon>Dictyosteliales</taxon>
        <taxon>Dictyosteliaceae</taxon>
        <taxon>Polysphondylium</taxon>
    </lineage>
</organism>
<dbReference type="InterPro" id="IPR057709">
    <property type="entry name" value="DUF7949"/>
</dbReference>
<feature type="signal peptide" evidence="2">
    <location>
        <begin position="1"/>
        <end position="20"/>
    </location>
</feature>
<name>A0A8J4PN79_9MYCE</name>
<proteinExistence type="predicted"/>
<dbReference type="AlphaFoldDB" id="A0A8J4PN79"/>
<dbReference type="InterPro" id="IPR055463">
    <property type="entry name" value="DUF7035"/>
</dbReference>
<evidence type="ECO:0000313" key="8">
    <source>
        <dbReference type="Proteomes" id="UP000695562"/>
    </source>
</evidence>
<gene>
    <name evidence="7" type="ORF">CYY_009420</name>
</gene>
<feature type="domain" description="DUF7949" evidence="6">
    <location>
        <begin position="1052"/>
        <end position="1082"/>
    </location>
</feature>
<accession>A0A8J4PN79</accession>
<feature type="domain" description="DUF7034" evidence="3">
    <location>
        <begin position="803"/>
        <end position="926"/>
    </location>
</feature>
<reference evidence="7" key="1">
    <citation type="submission" date="2020-01" db="EMBL/GenBank/DDBJ databases">
        <title>Development of genomics and gene disruption for Polysphondylium violaceum indicates a role for the polyketide synthase stlB in stalk morphogenesis.</title>
        <authorList>
            <person name="Narita B."/>
            <person name="Kawabe Y."/>
            <person name="Kin K."/>
            <person name="Saito T."/>
            <person name="Gibbs R."/>
            <person name="Kuspa A."/>
            <person name="Muzny D."/>
            <person name="Queller D."/>
            <person name="Richards S."/>
            <person name="Strassman J."/>
            <person name="Sucgang R."/>
            <person name="Worley K."/>
            <person name="Schaap P."/>
        </authorList>
    </citation>
    <scope>NUCLEOTIDE SEQUENCE</scope>
    <source>
        <strain evidence="7">QSvi11</strain>
    </source>
</reference>
<feature type="compositionally biased region" description="Low complexity" evidence="1">
    <location>
        <begin position="1026"/>
        <end position="1038"/>
    </location>
</feature>
<dbReference type="InterPro" id="IPR056645">
    <property type="entry name" value="DUF7743"/>
</dbReference>
<protein>
    <recommendedName>
        <fullName evidence="9">EGF-like domain-containing protein</fullName>
    </recommendedName>
</protein>
<sequence>MYRFVFLLFCIFVLLPNVYSLQVVDLTRHEMTNQYANVNGTVNPTWKCRIYNQILIEDPAGITNATIVEASYFRVLRKNATAILYTFTIDLLPSTTQYVIKIFVNGDPVFKTHTINYICDHPPTPLDITILDVKPIYTLSHLTLSMYFLFKMNNIDADKLNGPLFEILSYDRQYTTTSQYVDKGIYCAVLAPTINTTSTNPIEIGIRYDNYENQLYYFNYTLTSPFPDYNNQIVSSNPNFMTLPLDTSSNLRYPTFSSFFEVEFTENKPLLSLFSYEQKTNPAVLVQGNYTHGTYYSKFAYTPNNTQITFTALLDPMINQTKTFNYIASDKPTVSAVVASTALPDVVSQQFQTNVTFKADVIAWSSMVTILPYPFGYSSGNSISYLRKNDMPFNNENFISGAYGIKTGVDNDIVSYDFISGIPTIVPDNQPPVIESIESYVCPDGNHYVIKLRITDNLSGFSSIYYYGDYTDIVSGDLNDGYYEFLRPTNDLSFMLLGMGLIYDQLNNLDVFTYRYGDVLTIDLQEFPYKILNFSNVVNIEFEMNEIDVSHSDVYNRLFIYTSNIDKTIHPGMMVPKYGDEPINLDDQSLTYSGSWDDSMGCYVIPFMVRKNFSPGFFEYVLKFGAYSIHYGSFFGSWFGEKAMLNIISKTTDILGPIVINLSVENRAVTIPNSVFVTLVWNLTIHDMYNGFSNGQVSITSSLDLVKYNTSFTAADLIEGDIYDGVYQFKVRVNPKCKSQTFYISYLYLEDNGTYYSLYREGGEFPTNTLSQFINPFLFAPDVTTASSVVVDCQNALVDTTPPTLTAFSFSPNFVDVFDSGELYNNSREVIFQMTASDDNGILLGSPPTVYLQDKRTRVVSQVSELVSSTDTEAVFRCNFTVPFGFGFKSDIYVSVFGIVDNQSNFKGYSISQLAAASFPYKLQVQPLLTHNVSVFSTINLYESGHISIRGRNFDPTDQLLIRFNNGTFATLSNSIFNTNSIIVFNNPSFIPIQDLTITIQKSNGKFSNSVNVQVKKTPHYGPPASSTTSSSQESSSSDEPPVTNKPQTCISDCGGIDHGVCTPAGCVCKSPWVGASCTSQVIIIDPVINSTTPSTNIKVPTKDKT</sequence>
<feature type="domain" description="DUF7743" evidence="5">
    <location>
        <begin position="427"/>
        <end position="537"/>
    </location>
</feature>
<evidence type="ECO:0000259" key="6">
    <source>
        <dbReference type="Pfam" id="PF25820"/>
    </source>
</evidence>
<dbReference type="Proteomes" id="UP000695562">
    <property type="component" value="Unassembled WGS sequence"/>
</dbReference>
<dbReference type="PANTHER" id="PTHR31378:SF17">
    <property type="match status" value="1"/>
</dbReference>
<evidence type="ECO:0008006" key="9">
    <source>
        <dbReference type="Google" id="ProtNLM"/>
    </source>
</evidence>
<feature type="domain" description="DUF7035" evidence="4">
    <location>
        <begin position="653"/>
        <end position="794"/>
    </location>
</feature>
<feature type="chain" id="PRO_5035252356" description="EGF-like domain-containing protein" evidence="2">
    <location>
        <begin position="21"/>
        <end position="1106"/>
    </location>
</feature>
<evidence type="ECO:0000313" key="7">
    <source>
        <dbReference type="EMBL" id="KAF2069259.1"/>
    </source>
</evidence>
<evidence type="ECO:0000259" key="4">
    <source>
        <dbReference type="Pfam" id="PF23034"/>
    </source>
</evidence>
<dbReference type="EMBL" id="AJWJ01000704">
    <property type="protein sequence ID" value="KAF2069259.1"/>
    <property type="molecule type" value="Genomic_DNA"/>
</dbReference>
<evidence type="ECO:0000259" key="3">
    <source>
        <dbReference type="Pfam" id="PF23033"/>
    </source>
</evidence>
<evidence type="ECO:0000259" key="5">
    <source>
        <dbReference type="Pfam" id="PF24893"/>
    </source>
</evidence>
<evidence type="ECO:0000256" key="2">
    <source>
        <dbReference type="SAM" id="SignalP"/>
    </source>
</evidence>